<keyword evidence="2" id="KW-0408">Iron</keyword>
<reference evidence="5 6" key="1">
    <citation type="journal article" date="2003" name="Science">
        <title>Genome of Geobacter sulfurreducens: metal reduction in subsurface environments.</title>
        <authorList>
            <person name="Methe B.A."/>
            <person name="Nelson K.E."/>
            <person name="Eisen J.A."/>
            <person name="Paulsen I.T."/>
            <person name="Nelson W."/>
            <person name="Heidelberg J.F."/>
            <person name="Wu D."/>
            <person name="Wu M."/>
            <person name="Ward N."/>
            <person name="Beanan M.J."/>
            <person name="Dodson R.J."/>
            <person name="Madupu R."/>
            <person name="Brinkac L.M."/>
            <person name="Daugherty S.C."/>
            <person name="DeBoy R.T."/>
            <person name="Durkin A.S."/>
            <person name="Gwinn M."/>
            <person name="Kolonay J.F."/>
            <person name="Sullivan S.A."/>
            <person name="Haft D.H."/>
            <person name="Selengut J."/>
            <person name="Davidsen T.M."/>
            <person name="Zafar N."/>
            <person name="White O."/>
            <person name="Tran B."/>
            <person name="Romero C."/>
            <person name="Forberger H.A."/>
            <person name="Weidman J."/>
            <person name="Khouri H."/>
            <person name="Feldblyum T.V."/>
            <person name="Utterback T.R."/>
            <person name="Van Aken S.E."/>
            <person name="Lovley D.R."/>
            <person name="Fraser C.M."/>
        </authorList>
    </citation>
    <scope>NUCLEOTIDE SEQUENCE [LARGE SCALE GENOMIC DNA]</scope>
    <source>
        <strain evidence="6">ATCC 51573 / DSM 12127 / PCA</strain>
    </source>
</reference>
<evidence type="ECO:0000313" key="5">
    <source>
        <dbReference type="EMBL" id="AAR35044.1"/>
    </source>
</evidence>
<dbReference type="PANTHER" id="PTHR43122:SF2">
    <property type="entry name" value="FERREDOXIN SUBUNIT OF PYRUVATE:FLAVODOXIN OXIDOREDUCTASE"/>
    <property type="match status" value="1"/>
</dbReference>
<sequence>MIEIDAGRCKGCGRCVAACSSRLLSLEVKDGKKTVVLDYSERCSACGRCVTECPFEAIRGGTVGMPGEQNKRAEGG</sequence>
<dbReference type="SMR" id="Q74CK7"/>
<dbReference type="PATRIC" id="fig|243231.5.peg.1709"/>
<dbReference type="KEGG" id="gsu:GSU1666"/>
<evidence type="ECO:0000256" key="2">
    <source>
        <dbReference type="ARBA" id="ARBA00023004"/>
    </source>
</evidence>
<dbReference type="InterPro" id="IPR017900">
    <property type="entry name" value="4Fe4S_Fe_S_CS"/>
</dbReference>
<dbReference type="SUPFAM" id="SSF54862">
    <property type="entry name" value="4Fe-4S ferredoxins"/>
    <property type="match status" value="1"/>
</dbReference>
<accession>Q74CK7</accession>
<dbReference type="OrthoDB" id="9778602at2"/>
<dbReference type="HOGENOM" id="CLU_139698_5_1_7"/>
<organism evidence="5 6">
    <name type="scientific">Geobacter sulfurreducens (strain ATCC 51573 / DSM 12127 / PCA)</name>
    <dbReference type="NCBI Taxonomy" id="243231"/>
    <lineage>
        <taxon>Bacteria</taxon>
        <taxon>Pseudomonadati</taxon>
        <taxon>Thermodesulfobacteriota</taxon>
        <taxon>Desulfuromonadia</taxon>
        <taxon>Geobacterales</taxon>
        <taxon>Geobacteraceae</taxon>
        <taxon>Geobacter</taxon>
    </lineage>
</organism>
<name>Q74CK7_GEOSL</name>
<reference evidence="5 6" key="2">
    <citation type="journal article" date="2012" name="BMC Genomics">
        <title>Comparative genomic analysis of Geobacter sulfurreducens KN400, a strain with enhanced capacity for extracellular electron transfer and electricity production.</title>
        <authorList>
            <person name="Butler J.E."/>
            <person name="Young N.D."/>
            <person name="Aklujkar M."/>
            <person name="Lovley D.R."/>
        </authorList>
    </citation>
    <scope>NUCLEOTIDE SEQUENCE [LARGE SCALE GENOMIC DNA]</scope>
    <source>
        <strain evidence="6">ATCC 51573 / DSM 12127 / PCA</strain>
    </source>
</reference>
<dbReference type="PROSITE" id="PS51379">
    <property type="entry name" value="4FE4S_FER_2"/>
    <property type="match status" value="2"/>
</dbReference>
<gene>
    <name evidence="5" type="ordered locus">GSU1666</name>
</gene>
<dbReference type="GO" id="GO:0051536">
    <property type="term" value="F:iron-sulfur cluster binding"/>
    <property type="evidence" value="ECO:0007669"/>
    <property type="project" value="UniProtKB-KW"/>
</dbReference>
<dbReference type="STRING" id="243231.GSU1666"/>
<dbReference type="GO" id="GO:0046872">
    <property type="term" value="F:metal ion binding"/>
    <property type="evidence" value="ECO:0007669"/>
    <property type="project" value="UniProtKB-KW"/>
</dbReference>
<dbReference type="EMBL" id="AE017180">
    <property type="protein sequence ID" value="AAR35044.1"/>
    <property type="molecule type" value="Genomic_DNA"/>
</dbReference>
<evidence type="ECO:0000313" key="6">
    <source>
        <dbReference type="Proteomes" id="UP000000577"/>
    </source>
</evidence>
<dbReference type="Proteomes" id="UP000000577">
    <property type="component" value="Chromosome"/>
</dbReference>
<dbReference type="PANTHER" id="PTHR43122">
    <property type="entry name" value="FERREDOXIN SUBUNIT OF PYRUVATE:FLAVODOXIN OXIDOREDUCTASE-RELATED"/>
    <property type="match status" value="1"/>
</dbReference>
<dbReference type="PROSITE" id="PS00198">
    <property type="entry name" value="4FE4S_FER_1"/>
    <property type="match status" value="1"/>
</dbReference>
<keyword evidence="3" id="KW-0411">Iron-sulfur</keyword>
<dbReference type="Pfam" id="PF12838">
    <property type="entry name" value="Fer4_7"/>
    <property type="match status" value="1"/>
</dbReference>
<dbReference type="InParanoid" id="Q74CK7"/>
<dbReference type="EnsemblBacteria" id="AAR35044">
    <property type="protein sequence ID" value="AAR35044"/>
    <property type="gene ID" value="GSU1666"/>
</dbReference>
<dbReference type="RefSeq" id="WP_010942310.1">
    <property type="nucleotide sequence ID" value="NC_002939.5"/>
</dbReference>
<feature type="domain" description="4Fe-4S ferredoxin-type" evidence="4">
    <location>
        <begin position="1"/>
        <end position="29"/>
    </location>
</feature>
<evidence type="ECO:0000259" key="4">
    <source>
        <dbReference type="PROSITE" id="PS51379"/>
    </source>
</evidence>
<proteinExistence type="predicted"/>
<dbReference type="Gene3D" id="3.30.70.20">
    <property type="match status" value="1"/>
</dbReference>
<feature type="domain" description="4Fe-4S ferredoxin-type" evidence="4">
    <location>
        <begin position="33"/>
        <end position="63"/>
    </location>
</feature>
<protein>
    <submittedName>
        <fullName evidence="5">Iron-sulfur cluster-binding oxidoreductase</fullName>
    </submittedName>
</protein>
<keyword evidence="6" id="KW-1185">Reference proteome</keyword>
<evidence type="ECO:0000256" key="3">
    <source>
        <dbReference type="ARBA" id="ARBA00023014"/>
    </source>
</evidence>
<dbReference type="eggNOG" id="COG2221">
    <property type="taxonomic scope" value="Bacteria"/>
</dbReference>
<dbReference type="InterPro" id="IPR017896">
    <property type="entry name" value="4Fe4S_Fe-S-bd"/>
</dbReference>
<evidence type="ECO:0000256" key="1">
    <source>
        <dbReference type="ARBA" id="ARBA00022723"/>
    </source>
</evidence>
<keyword evidence="1" id="KW-0479">Metal-binding</keyword>
<dbReference type="AlphaFoldDB" id="Q74CK7"/>